<evidence type="ECO:0000256" key="2">
    <source>
        <dbReference type="ARBA" id="ARBA00022723"/>
    </source>
</evidence>
<dbReference type="GO" id="GO:0016712">
    <property type="term" value="F:oxidoreductase activity, acting on paired donors, with incorporation or reduction of molecular oxygen, reduced flavin or flavoprotein as one donor, and incorporation of one atom of oxygen"/>
    <property type="evidence" value="ECO:0007669"/>
    <property type="project" value="TreeGrafter"/>
</dbReference>
<evidence type="ECO:0000256" key="4">
    <source>
        <dbReference type="ARBA" id="ARBA00023033"/>
    </source>
</evidence>
<keyword evidence="4 6" id="KW-0503">Monooxygenase</keyword>
<keyword evidence="3 5" id="KW-0408">Iron</keyword>
<evidence type="ECO:0000256" key="1">
    <source>
        <dbReference type="ARBA" id="ARBA00010617"/>
    </source>
</evidence>
<comment type="cofactor">
    <cofactor evidence="5">
        <name>heme</name>
        <dbReference type="ChEBI" id="CHEBI:30413"/>
    </cofactor>
</comment>
<protein>
    <recommendedName>
        <fullName evidence="9">Cytochrome P450</fullName>
    </recommendedName>
</protein>
<comment type="similarity">
    <text evidence="1 6">Belongs to the cytochrome P450 family.</text>
</comment>
<keyword evidence="5 6" id="KW-0349">Heme</keyword>
<dbReference type="InterPro" id="IPR001128">
    <property type="entry name" value="Cyt_P450"/>
</dbReference>
<dbReference type="PANTHER" id="PTHR24300:SF338">
    <property type="entry name" value="CYTOCHROME P450 CYP36A1-RELATED"/>
    <property type="match status" value="1"/>
</dbReference>
<keyword evidence="6" id="KW-0560">Oxidoreductase</keyword>
<evidence type="ECO:0000256" key="6">
    <source>
        <dbReference type="RuleBase" id="RU000461"/>
    </source>
</evidence>
<evidence type="ECO:0000313" key="8">
    <source>
        <dbReference type="Proteomes" id="UP001432322"/>
    </source>
</evidence>
<feature type="binding site" description="axial binding residue" evidence="5">
    <location>
        <position position="435"/>
    </location>
    <ligand>
        <name>heme</name>
        <dbReference type="ChEBI" id="CHEBI:30413"/>
    </ligand>
    <ligandPart>
        <name>Fe</name>
        <dbReference type="ChEBI" id="CHEBI:18248"/>
    </ligandPart>
</feature>
<organism evidence="7 8">
    <name type="scientific">Pristionchus fissidentatus</name>
    <dbReference type="NCBI Taxonomy" id="1538716"/>
    <lineage>
        <taxon>Eukaryota</taxon>
        <taxon>Metazoa</taxon>
        <taxon>Ecdysozoa</taxon>
        <taxon>Nematoda</taxon>
        <taxon>Chromadorea</taxon>
        <taxon>Rhabditida</taxon>
        <taxon>Rhabditina</taxon>
        <taxon>Diplogasteromorpha</taxon>
        <taxon>Diplogasteroidea</taxon>
        <taxon>Neodiplogasteridae</taxon>
        <taxon>Pristionchus</taxon>
    </lineage>
</organism>
<keyword evidence="2 5" id="KW-0479">Metal-binding</keyword>
<gene>
    <name evidence="7" type="ORF">PFISCL1PPCAC_13611</name>
</gene>
<dbReference type="Pfam" id="PF00067">
    <property type="entry name" value="p450"/>
    <property type="match status" value="1"/>
</dbReference>
<evidence type="ECO:0008006" key="9">
    <source>
        <dbReference type="Google" id="ProtNLM"/>
    </source>
</evidence>
<dbReference type="GO" id="GO:0005506">
    <property type="term" value="F:iron ion binding"/>
    <property type="evidence" value="ECO:0007669"/>
    <property type="project" value="InterPro"/>
</dbReference>
<dbReference type="PANTHER" id="PTHR24300">
    <property type="entry name" value="CYTOCHROME P450 508A4-RELATED"/>
    <property type="match status" value="1"/>
</dbReference>
<dbReference type="SUPFAM" id="SSF48264">
    <property type="entry name" value="Cytochrome P450"/>
    <property type="match status" value="1"/>
</dbReference>
<evidence type="ECO:0000313" key="7">
    <source>
        <dbReference type="EMBL" id="GMT22314.1"/>
    </source>
</evidence>
<evidence type="ECO:0000256" key="3">
    <source>
        <dbReference type="ARBA" id="ARBA00023004"/>
    </source>
</evidence>
<dbReference type="AlphaFoldDB" id="A0AAV5VX64"/>
<proteinExistence type="inferred from homology"/>
<dbReference type="InterPro" id="IPR002401">
    <property type="entry name" value="Cyt_P450_E_grp-I"/>
</dbReference>
<dbReference type="EMBL" id="BTSY01000004">
    <property type="protein sequence ID" value="GMT22314.1"/>
    <property type="molecule type" value="Genomic_DNA"/>
</dbReference>
<dbReference type="PRINTS" id="PR00385">
    <property type="entry name" value="P450"/>
</dbReference>
<dbReference type="InterPro" id="IPR050182">
    <property type="entry name" value="Cytochrome_P450_fam2"/>
</dbReference>
<dbReference type="Gene3D" id="1.10.630.10">
    <property type="entry name" value="Cytochrome P450"/>
    <property type="match status" value="1"/>
</dbReference>
<dbReference type="GO" id="GO:0020037">
    <property type="term" value="F:heme binding"/>
    <property type="evidence" value="ECO:0007669"/>
    <property type="project" value="InterPro"/>
</dbReference>
<dbReference type="GO" id="GO:0006082">
    <property type="term" value="P:organic acid metabolic process"/>
    <property type="evidence" value="ECO:0007669"/>
    <property type="project" value="TreeGrafter"/>
</dbReference>
<dbReference type="GO" id="GO:0006805">
    <property type="term" value="P:xenobiotic metabolic process"/>
    <property type="evidence" value="ECO:0007669"/>
    <property type="project" value="TreeGrafter"/>
</dbReference>
<accession>A0AAV5VX64</accession>
<name>A0AAV5VX64_9BILA</name>
<sequence>MFIVVLLLAFIVVYYFGVNRILGLPPGPPPLPLIGNMLSFDWEIDKMLLAWKAKYGRVFTVWMPFPMVVIGDHKVLQEHLVKDGDVFLGRKNPEQVMDITFGGLYGLGFEDNSMVKEQRKFALRSLHESGMGSVALEEIVHHFAEEIVARWRKTGDSAVDVTENIMRAVGNIVWYVIFGITLEFDNTVLVKYRQLQQDMLPYLGGPFIMFLETFPVLRKFEFLFGSPVSKLRAISTESNNYLKEAIATVEKSFNADDKPSCYIEAFLAESKKREEQGIEKGNYNYDQMVASAASLWGAGLETTVSIVRLCILELVNHPDAQRKLQKEIDEVIGKRRIRHADLKQLPYISAFVEEVFRVGNVLPINFLRQTMQDTEVDGWPIRAGTTILPQFSMVHSDPAEFERPDFFCPERHINEEGQFVKDPRITPFSVGKRSCLGETLAKMEIFVMLAAFVQNCNFVPVNKVPPAIEFVNTFGRAAAPFLVKIQPRN</sequence>
<dbReference type="GO" id="GO:0005737">
    <property type="term" value="C:cytoplasm"/>
    <property type="evidence" value="ECO:0007669"/>
    <property type="project" value="TreeGrafter"/>
</dbReference>
<dbReference type="FunFam" id="1.10.630.10:FF:000122">
    <property type="entry name" value="Cytochrome P450"/>
    <property type="match status" value="1"/>
</dbReference>
<comment type="caution">
    <text evidence="7">The sequence shown here is derived from an EMBL/GenBank/DDBJ whole genome shotgun (WGS) entry which is preliminary data.</text>
</comment>
<reference evidence="7" key="1">
    <citation type="submission" date="2023-10" db="EMBL/GenBank/DDBJ databases">
        <title>Genome assembly of Pristionchus species.</title>
        <authorList>
            <person name="Yoshida K."/>
            <person name="Sommer R.J."/>
        </authorList>
    </citation>
    <scope>NUCLEOTIDE SEQUENCE</scope>
    <source>
        <strain evidence="7">RS5133</strain>
    </source>
</reference>
<dbReference type="PROSITE" id="PS00086">
    <property type="entry name" value="CYTOCHROME_P450"/>
    <property type="match status" value="1"/>
</dbReference>
<dbReference type="InterPro" id="IPR017972">
    <property type="entry name" value="Cyt_P450_CS"/>
</dbReference>
<keyword evidence="8" id="KW-1185">Reference proteome</keyword>
<dbReference type="InterPro" id="IPR036396">
    <property type="entry name" value="Cyt_P450_sf"/>
</dbReference>
<dbReference type="PRINTS" id="PR00463">
    <property type="entry name" value="EP450I"/>
</dbReference>
<evidence type="ECO:0000256" key="5">
    <source>
        <dbReference type="PIRSR" id="PIRSR602401-1"/>
    </source>
</evidence>
<dbReference type="Proteomes" id="UP001432322">
    <property type="component" value="Unassembled WGS sequence"/>
</dbReference>